<dbReference type="Proteomes" id="UP001165121">
    <property type="component" value="Unassembled WGS sequence"/>
</dbReference>
<feature type="region of interest" description="Disordered" evidence="1">
    <location>
        <begin position="27"/>
        <end position="109"/>
    </location>
</feature>
<name>A0A9W6XT46_9STRA</name>
<reference evidence="2" key="1">
    <citation type="submission" date="2023-04" db="EMBL/GenBank/DDBJ databases">
        <title>Phytophthora fragariaefolia NBRC 109709.</title>
        <authorList>
            <person name="Ichikawa N."/>
            <person name="Sato H."/>
            <person name="Tonouchi N."/>
        </authorList>
    </citation>
    <scope>NUCLEOTIDE SEQUENCE</scope>
    <source>
        <strain evidence="2">NBRC 109709</strain>
    </source>
</reference>
<organism evidence="2 3">
    <name type="scientific">Phytophthora fragariaefolia</name>
    <dbReference type="NCBI Taxonomy" id="1490495"/>
    <lineage>
        <taxon>Eukaryota</taxon>
        <taxon>Sar</taxon>
        <taxon>Stramenopiles</taxon>
        <taxon>Oomycota</taxon>
        <taxon>Peronosporomycetes</taxon>
        <taxon>Peronosporales</taxon>
        <taxon>Peronosporaceae</taxon>
        <taxon>Phytophthora</taxon>
    </lineage>
</organism>
<evidence type="ECO:0000313" key="3">
    <source>
        <dbReference type="Proteomes" id="UP001165121"/>
    </source>
</evidence>
<protein>
    <submittedName>
        <fullName evidence="2">Unnamed protein product</fullName>
    </submittedName>
</protein>
<feature type="region of interest" description="Disordered" evidence="1">
    <location>
        <begin position="161"/>
        <end position="181"/>
    </location>
</feature>
<comment type="caution">
    <text evidence="2">The sequence shown here is derived from an EMBL/GenBank/DDBJ whole genome shotgun (WGS) entry which is preliminary data.</text>
</comment>
<proteinExistence type="predicted"/>
<sequence length="212" mass="23495">MVTPTPKTPRQQLTEAERRLCLEALLSDRHARRIRRAQQKDVGHKKKASRKAPAKRTTPAMEFAQSKGPNPSVDAATRADIAEAKDNHRRRASDAKETADKVTEEGDETGGLAATVPAELEEIVADMVTSVGVAALSTPEHPPASSPTRWPNSVSVLVSQRRRARSDRGNGAEASCKTPAKRRRKRVMMREKLVQCCCLRSHSRVLWTEMRT</sequence>
<feature type="compositionally biased region" description="Basic and acidic residues" evidence="1">
    <location>
        <begin position="80"/>
        <end position="104"/>
    </location>
</feature>
<accession>A0A9W6XT46</accession>
<dbReference type="EMBL" id="BSXT01001725">
    <property type="protein sequence ID" value="GMF44729.1"/>
    <property type="molecule type" value="Genomic_DNA"/>
</dbReference>
<gene>
    <name evidence="2" type="ORF">Pfra01_001571900</name>
</gene>
<feature type="compositionally biased region" description="Basic residues" evidence="1">
    <location>
        <begin position="30"/>
        <end position="54"/>
    </location>
</feature>
<dbReference type="AlphaFoldDB" id="A0A9W6XT46"/>
<evidence type="ECO:0000256" key="1">
    <source>
        <dbReference type="SAM" id="MobiDB-lite"/>
    </source>
</evidence>
<keyword evidence="3" id="KW-1185">Reference proteome</keyword>
<evidence type="ECO:0000313" key="2">
    <source>
        <dbReference type="EMBL" id="GMF44729.1"/>
    </source>
</evidence>